<gene>
    <name evidence="7" type="ORF">GCM10025876_06790</name>
</gene>
<dbReference type="InterPro" id="IPR027417">
    <property type="entry name" value="P-loop_NTPase"/>
</dbReference>
<accession>A0ABQ6I9R7</accession>
<dbReference type="Pfam" id="PF00271">
    <property type="entry name" value="Helicase_C"/>
    <property type="match status" value="1"/>
</dbReference>
<evidence type="ECO:0000313" key="7">
    <source>
        <dbReference type="EMBL" id="GMA34475.1"/>
    </source>
</evidence>
<evidence type="ECO:0000259" key="6">
    <source>
        <dbReference type="PROSITE" id="PS51194"/>
    </source>
</evidence>
<keyword evidence="1" id="KW-0547">Nucleotide-binding</keyword>
<dbReference type="PANTHER" id="PTHR12131:SF1">
    <property type="entry name" value="ATP-DEPENDENT RNA HELICASE SUPV3L1, MITOCHONDRIAL-RELATED"/>
    <property type="match status" value="1"/>
</dbReference>
<dbReference type="InterPro" id="IPR001650">
    <property type="entry name" value="Helicase_C-like"/>
</dbReference>
<sequence length="245" mass="27224">MSLPDTQFVLMSATLGDTAWLVDDLTSRSDRSVAEVTTLERPVPLTFDYMVEPLPEVVERVVQTGKAPVYIVHFTQKEAVERAQALLSMQVASKEERVRIADALDGIRFGTGFGKTLSKFLRAGIGVHHAGMLPKYRRIVERLTQQGLLKVICGTDTLGVGINVPIRTVLLTSLVKYDGERMRHLTAREFHQIAGRAGRAGFDTEGDVIVMAPEHVIENRGSSRRRAKTRRSARRSCARRHPPAP</sequence>
<evidence type="ECO:0000256" key="3">
    <source>
        <dbReference type="ARBA" id="ARBA00022806"/>
    </source>
</evidence>
<proteinExistence type="predicted"/>
<name>A0ABQ6I9R7_9MICO</name>
<evidence type="ECO:0000256" key="1">
    <source>
        <dbReference type="ARBA" id="ARBA00022741"/>
    </source>
</evidence>
<evidence type="ECO:0000256" key="5">
    <source>
        <dbReference type="SAM" id="MobiDB-lite"/>
    </source>
</evidence>
<dbReference type="InterPro" id="IPR050699">
    <property type="entry name" value="RNA-DNA_Helicase"/>
</dbReference>
<keyword evidence="4" id="KW-0067">ATP-binding</keyword>
<keyword evidence="8" id="KW-1185">Reference proteome</keyword>
<keyword evidence="2" id="KW-0378">Hydrolase</keyword>
<dbReference type="SUPFAM" id="SSF52540">
    <property type="entry name" value="P-loop containing nucleoside triphosphate hydrolases"/>
    <property type="match status" value="1"/>
</dbReference>
<feature type="domain" description="Helicase C-terminal" evidence="6">
    <location>
        <begin position="53"/>
        <end position="245"/>
    </location>
</feature>
<dbReference type="SMART" id="SM00490">
    <property type="entry name" value="HELICc"/>
    <property type="match status" value="1"/>
</dbReference>
<keyword evidence="3" id="KW-0347">Helicase</keyword>
<comment type="caution">
    <text evidence="7">The sequence shown here is derived from an EMBL/GenBank/DDBJ whole genome shotgun (WGS) entry which is preliminary data.</text>
</comment>
<dbReference type="PROSITE" id="PS51194">
    <property type="entry name" value="HELICASE_CTER"/>
    <property type="match status" value="1"/>
</dbReference>
<feature type="compositionally biased region" description="Basic residues" evidence="5">
    <location>
        <begin position="222"/>
        <end position="245"/>
    </location>
</feature>
<evidence type="ECO:0000313" key="8">
    <source>
        <dbReference type="Proteomes" id="UP001157125"/>
    </source>
</evidence>
<dbReference type="Gene3D" id="3.40.50.300">
    <property type="entry name" value="P-loop containing nucleotide triphosphate hydrolases"/>
    <property type="match status" value="1"/>
</dbReference>
<dbReference type="PANTHER" id="PTHR12131">
    <property type="entry name" value="ATP-DEPENDENT RNA AND DNA HELICASE"/>
    <property type="match status" value="1"/>
</dbReference>
<reference evidence="8" key="1">
    <citation type="journal article" date="2019" name="Int. J. Syst. Evol. Microbiol.">
        <title>The Global Catalogue of Microorganisms (GCM) 10K type strain sequencing project: providing services to taxonomists for standard genome sequencing and annotation.</title>
        <authorList>
            <consortium name="The Broad Institute Genomics Platform"/>
            <consortium name="The Broad Institute Genome Sequencing Center for Infectious Disease"/>
            <person name="Wu L."/>
            <person name="Ma J."/>
        </authorList>
    </citation>
    <scope>NUCLEOTIDE SEQUENCE [LARGE SCALE GENOMIC DNA]</scope>
    <source>
        <strain evidence="8">NBRC 112299</strain>
    </source>
</reference>
<dbReference type="Proteomes" id="UP001157125">
    <property type="component" value="Unassembled WGS sequence"/>
</dbReference>
<evidence type="ECO:0000256" key="2">
    <source>
        <dbReference type="ARBA" id="ARBA00022801"/>
    </source>
</evidence>
<organism evidence="7 8">
    <name type="scientific">Demequina litorisediminis</name>
    <dbReference type="NCBI Taxonomy" id="1849022"/>
    <lineage>
        <taxon>Bacteria</taxon>
        <taxon>Bacillati</taxon>
        <taxon>Actinomycetota</taxon>
        <taxon>Actinomycetes</taxon>
        <taxon>Micrococcales</taxon>
        <taxon>Demequinaceae</taxon>
        <taxon>Demequina</taxon>
    </lineage>
</organism>
<protein>
    <recommendedName>
        <fullName evidence="6">Helicase C-terminal domain-containing protein</fullName>
    </recommendedName>
</protein>
<feature type="region of interest" description="Disordered" evidence="5">
    <location>
        <begin position="219"/>
        <end position="245"/>
    </location>
</feature>
<evidence type="ECO:0000256" key="4">
    <source>
        <dbReference type="ARBA" id="ARBA00022840"/>
    </source>
</evidence>
<dbReference type="EMBL" id="BSUN01000001">
    <property type="protein sequence ID" value="GMA34475.1"/>
    <property type="molecule type" value="Genomic_DNA"/>
</dbReference>